<sequence length="465" mass="53611">MAAAHLAENLKEELTCPVCMDYFSHPVTLGCGHTFCHLCLLKNSGEADQPSPCPECKRTFPLRDLERNRCLEKLASIARNVKPLLLKIKEENTECNRHRAEQNLFCEEDQALLCAFCFQTPEHSRHTVRPIEKAAEDSRDKLQKISDLCWKEMETIEKMLIEEREKEKSCKEKGQAQRESLAEEYRRFHELLMKEEQRRLEMLARQENYYLKSIRESEVRLSQHLQSLKEVILEIEQNYQKPNVQLLQMVGDALFRCESLLSHRPETVTTPGIFFYYTLIWEMLKYFKADVTLDPESACPHLIVSADLKTVVHGGYQQTVTFTPGRFKDNIILGAQIFVSGIHYWEVDVGDTRQWTVGVCKESLSRDGNVPSAEDVFLLSYIKNGDLYTAMTTPPYFKHQVSVPVHRVGILLDCEEGTISFYDALRKCFIYNFPHFPFPGPLRALFSPCPGIGEESGIPMTIRDL</sequence>
<dbReference type="Pfam" id="PF13765">
    <property type="entry name" value="PRY"/>
    <property type="match status" value="1"/>
</dbReference>
<evidence type="ECO:0000313" key="10">
    <source>
        <dbReference type="RefSeq" id="XP_020849724.1"/>
    </source>
</evidence>
<proteinExistence type="predicted"/>
<dbReference type="InterPro" id="IPR017907">
    <property type="entry name" value="Znf_RING_CS"/>
</dbReference>
<feature type="domain" description="B box-type" evidence="7">
    <location>
        <begin position="90"/>
        <end position="131"/>
    </location>
</feature>
<keyword evidence="1" id="KW-0479">Metal-binding</keyword>
<evidence type="ECO:0000256" key="4">
    <source>
        <dbReference type="PROSITE-ProRule" id="PRU00024"/>
    </source>
</evidence>
<feature type="domain" description="B30.2/SPRY" evidence="8">
    <location>
        <begin position="271"/>
        <end position="465"/>
    </location>
</feature>
<dbReference type="InterPro" id="IPR003877">
    <property type="entry name" value="SPRY_dom"/>
</dbReference>
<reference evidence="10" key="1">
    <citation type="submission" date="2025-08" db="UniProtKB">
        <authorList>
            <consortium name="RefSeq"/>
        </authorList>
    </citation>
    <scope>IDENTIFICATION</scope>
    <source>
        <tissue evidence="10">Spleen</tissue>
    </source>
</reference>
<dbReference type="InterPro" id="IPR001841">
    <property type="entry name" value="Znf_RING"/>
</dbReference>
<evidence type="ECO:0000259" key="7">
    <source>
        <dbReference type="PROSITE" id="PS50119"/>
    </source>
</evidence>
<dbReference type="InterPro" id="IPR006574">
    <property type="entry name" value="PRY"/>
</dbReference>
<dbReference type="GeneID" id="110213672"/>
<dbReference type="InParanoid" id="A0A6P5KYQ5"/>
<dbReference type="Gene3D" id="3.30.40.10">
    <property type="entry name" value="Zinc/RING finger domain, C3HC4 (zinc finger)"/>
    <property type="match status" value="1"/>
</dbReference>
<dbReference type="InterPro" id="IPR013083">
    <property type="entry name" value="Znf_RING/FYVE/PHD"/>
</dbReference>
<keyword evidence="9" id="KW-1185">Reference proteome</keyword>
<dbReference type="InterPro" id="IPR003879">
    <property type="entry name" value="Butyrophylin_SPRY"/>
</dbReference>
<accession>A0A6P5KYQ5</accession>
<dbReference type="GO" id="GO:0008270">
    <property type="term" value="F:zinc ion binding"/>
    <property type="evidence" value="ECO:0007669"/>
    <property type="project" value="UniProtKB-KW"/>
</dbReference>
<evidence type="ECO:0000313" key="9">
    <source>
        <dbReference type="Proteomes" id="UP000515140"/>
    </source>
</evidence>
<dbReference type="KEGG" id="pcw:110213672"/>
<dbReference type="Pfam" id="PF00622">
    <property type="entry name" value="SPRY"/>
    <property type="match status" value="1"/>
</dbReference>
<dbReference type="SMART" id="SM00449">
    <property type="entry name" value="SPRY"/>
    <property type="match status" value="1"/>
</dbReference>
<dbReference type="Pfam" id="PF15227">
    <property type="entry name" value="zf-C3HC4_4"/>
    <property type="match status" value="1"/>
</dbReference>
<dbReference type="SUPFAM" id="SSF49899">
    <property type="entry name" value="Concanavalin A-like lectins/glucanases"/>
    <property type="match status" value="1"/>
</dbReference>
<dbReference type="PROSITE" id="PS50119">
    <property type="entry name" value="ZF_BBOX"/>
    <property type="match status" value="1"/>
</dbReference>
<dbReference type="InterPro" id="IPR050143">
    <property type="entry name" value="TRIM/RBCC"/>
</dbReference>
<evidence type="ECO:0000259" key="8">
    <source>
        <dbReference type="PROSITE" id="PS50188"/>
    </source>
</evidence>
<dbReference type="InterPro" id="IPR013320">
    <property type="entry name" value="ConA-like_dom_sf"/>
</dbReference>
<dbReference type="PROSITE" id="PS00518">
    <property type="entry name" value="ZF_RING_1"/>
    <property type="match status" value="1"/>
</dbReference>
<dbReference type="PANTHER" id="PTHR24103">
    <property type="entry name" value="E3 UBIQUITIN-PROTEIN LIGASE TRIM"/>
    <property type="match status" value="1"/>
</dbReference>
<dbReference type="FunFam" id="2.60.120.920:FF:000004">
    <property type="entry name" value="Butyrophilin subfamily 1 member A1"/>
    <property type="match status" value="1"/>
</dbReference>
<feature type="domain" description="RING-type" evidence="6">
    <location>
        <begin position="16"/>
        <end position="57"/>
    </location>
</feature>
<dbReference type="PROSITE" id="PS50188">
    <property type="entry name" value="B302_SPRY"/>
    <property type="match status" value="1"/>
</dbReference>
<dbReference type="Proteomes" id="UP000515140">
    <property type="component" value="Unplaced"/>
</dbReference>
<evidence type="ECO:0000256" key="5">
    <source>
        <dbReference type="SAM" id="Coils"/>
    </source>
</evidence>
<keyword evidence="3" id="KW-0862">Zinc</keyword>
<dbReference type="SMART" id="SM00184">
    <property type="entry name" value="RING"/>
    <property type="match status" value="1"/>
</dbReference>
<protein>
    <submittedName>
        <fullName evidence="10">Probable E3 ubiquitin-protein ligase TRIML1</fullName>
    </submittedName>
</protein>
<evidence type="ECO:0000256" key="3">
    <source>
        <dbReference type="ARBA" id="ARBA00022833"/>
    </source>
</evidence>
<dbReference type="SMART" id="SM00589">
    <property type="entry name" value="PRY"/>
    <property type="match status" value="1"/>
</dbReference>
<dbReference type="PROSITE" id="PS50089">
    <property type="entry name" value="ZF_RING_2"/>
    <property type="match status" value="1"/>
</dbReference>
<dbReference type="SMART" id="SM00336">
    <property type="entry name" value="BBOX"/>
    <property type="match status" value="1"/>
</dbReference>
<organism evidence="9 10">
    <name type="scientific">Phascolarctos cinereus</name>
    <name type="common">Koala</name>
    <dbReference type="NCBI Taxonomy" id="38626"/>
    <lineage>
        <taxon>Eukaryota</taxon>
        <taxon>Metazoa</taxon>
        <taxon>Chordata</taxon>
        <taxon>Craniata</taxon>
        <taxon>Vertebrata</taxon>
        <taxon>Euteleostomi</taxon>
        <taxon>Mammalia</taxon>
        <taxon>Metatheria</taxon>
        <taxon>Diprotodontia</taxon>
        <taxon>Phascolarctidae</taxon>
        <taxon>Phascolarctos</taxon>
    </lineage>
</organism>
<gene>
    <name evidence="10" type="primary">LOC110213672</name>
</gene>
<dbReference type="Gene3D" id="2.60.120.920">
    <property type="match status" value="1"/>
</dbReference>
<dbReference type="InterPro" id="IPR043136">
    <property type="entry name" value="B30.2/SPRY_sf"/>
</dbReference>
<dbReference type="InterPro" id="IPR001870">
    <property type="entry name" value="B30.2/SPRY"/>
</dbReference>
<dbReference type="CDD" id="cd13733">
    <property type="entry name" value="SPRY_PRY_C-I_1"/>
    <property type="match status" value="1"/>
</dbReference>
<dbReference type="PRINTS" id="PR01407">
    <property type="entry name" value="BUTYPHLNCDUF"/>
</dbReference>
<feature type="coiled-coil region" evidence="5">
    <location>
        <begin position="178"/>
        <end position="206"/>
    </location>
</feature>
<name>A0A6P5KYQ5_PHACI</name>
<dbReference type="SUPFAM" id="SSF57850">
    <property type="entry name" value="RING/U-box"/>
    <property type="match status" value="1"/>
</dbReference>
<dbReference type="AlphaFoldDB" id="A0A6P5KYQ5"/>
<evidence type="ECO:0000256" key="1">
    <source>
        <dbReference type="ARBA" id="ARBA00022723"/>
    </source>
</evidence>
<keyword evidence="5" id="KW-0175">Coiled coil</keyword>
<dbReference type="SUPFAM" id="SSF57845">
    <property type="entry name" value="B-box zinc-binding domain"/>
    <property type="match status" value="1"/>
</dbReference>
<dbReference type="RefSeq" id="XP_020849724.1">
    <property type="nucleotide sequence ID" value="XM_020994065.1"/>
</dbReference>
<dbReference type="InterPro" id="IPR000315">
    <property type="entry name" value="Znf_B-box"/>
</dbReference>
<evidence type="ECO:0000259" key="6">
    <source>
        <dbReference type="PROSITE" id="PS50089"/>
    </source>
</evidence>
<dbReference type="Pfam" id="PF00643">
    <property type="entry name" value="zf-B_box"/>
    <property type="match status" value="1"/>
</dbReference>
<keyword evidence="2 4" id="KW-0863">Zinc-finger</keyword>
<evidence type="ECO:0000256" key="2">
    <source>
        <dbReference type="ARBA" id="ARBA00022771"/>
    </source>
</evidence>
<dbReference type="Gene3D" id="3.30.160.60">
    <property type="entry name" value="Classic Zinc Finger"/>
    <property type="match status" value="1"/>
</dbReference>